<dbReference type="Gene3D" id="3.20.20.60">
    <property type="entry name" value="Phosphoenolpyruvate-binding domains"/>
    <property type="match status" value="1"/>
</dbReference>
<dbReference type="PANTHER" id="PTHR42905">
    <property type="entry name" value="PHOSPHOENOLPYRUVATE CARBOXYLASE"/>
    <property type="match status" value="1"/>
</dbReference>
<dbReference type="Proteomes" id="UP001222680">
    <property type="component" value="Chromosome"/>
</dbReference>
<reference evidence="5 6" key="1">
    <citation type="submission" date="2022-02" db="EMBL/GenBank/DDBJ databases">
        <title>Phenotypic, genotypic and serological characterization of Edwardsiella ictaluri from catfish and ornamental fish species.</title>
        <authorList>
            <person name="Rose D."/>
            <person name="Tekedar H.C."/>
            <person name="Waldbieser G.C."/>
            <person name="Aarattuthodi S."/>
            <person name="Griffin M.J."/>
        </authorList>
    </citation>
    <scope>NUCLEOTIDE SEQUENCE [LARGE SCALE GENOMIC DNA]</scope>
    <source>
        <strain evidence="5 6">13 TAL-140 K3</strain>
    </source>
</reference>
<dbReference type="InterPro" id="IPR012698">
    <property type="entry name" value="PEnolPyrv_PMutase_core"/>
</dbReference>
<dbReference type="Pfam" id="PF13714">
    <property type="entry name" value="PEP_mutase"/>
    <property type="match status" value="1"/>
</dbReference>
<evidence type="ECO:0000313" key="5">
    <source>
        <dbReference type="EMBL" id="WFN96775.1"/>
    </source>
</evidence>
<dbReference type="InterPro" id="IPR015813">
    <property type="entry name" value="Pyrv/PenolPyrv_kinase-like_dom"/>
</dbReference>
<dbReference type="RefSeq" id="WP_015871974.1">
    <property type="nucleotide sequence ID" value="NZ_AP028097.1"/>
</dbReference>
<organism evidence="5 6">
    <name type="scientific">Edwardsiella ictaluri</name>
    <dbReference type="NCBI Taxonomy" id="67780"/>
    <lineage>
        <taxon>Bacteria</taxon>
        <taxon>Pseudomonadati</taxon>
        <taxon>Pseudomonadota</taxon>
        <taxon>Gammaproteobacteria</taxon>
        <taxon>Enterobacterales</taxon>
        <taxon>Hafniaceae</taxon>
        <taxon>Edwardsiella</taxon>
    </lineage>
</organism>
<dbReference type="EC" id="5.4.2.9" evidence="3"/>
<keyword evidence="2 5" id="KW-0413">Isomerase</keyword>
<dbReference type="CDD" id="cd00377">
    <property type="entry name" value="ICL_PEPM"/>
    <property type="match status" value="1"/>
</dbReference>
<evidence type="ECO:0000256" key="4">
    <source>
        <dbReference type="ARBA" id="ARBA00038455"/>
    </source>
</evidence>
<evidence type="ECO:0000256" key="3">
    <source>
        <dbReference type="ARBA" id="ARBA00024063"/>
    </source>
</evidence>
<dbReference type="SUPFAM" id="SSF51621">
    <property type="entry name" value="Phosphoenolpyruvate/pyruvate domain"/>
    <property type="match status" value="1"/>
</dbReference>
<proteinExistence type="inferred from homology"/>
<dbReference type="GeneID" id="69539596"/>
<keyword evidence="6" id="KW-1185">Reference proteome</keyword>
<accession>A0ABY8GGZ6</accession>
<dbReference type="GO" id="GO:0050188">
    <property type="term" value="F:phosphoenolpyruvate mutase activity"/>
    <property type="evidence" value="ECO:0007669"/>
    <property type="project" value="UniProtKB-EC"/>
</dbReference>
<dbReference type="InterPro" id="IPR040442">
    <property type="entry name" value="Pyrv_kinase-like_dom_sf"/>
</dbReference>
<dbReference type="InterPro" id="IPR039556">
    <property type="entry name" value="ICL/PEPM"/>
</dbReference>
<evidence type="ECO:0000313" key="6">
    <source>
        <dbReference type="Proteomes" id="UP001222680"/>
    </source>
</evidence>
<name>A0ABY8GGZ6_EDWIC</name>
<dbReference type="EMBL" id="CP092014">
    <property type="protein sequence ID" value="WFN96775.1"/>
    <property type="molecule type" value="Genomic_DNA"/>
</dbReference>
<protein>
    <recommendedName>
        <fullName evidence="3">phosphoenolpyruvate mutase</fullName>
        <ecNumber evidence="3">5.4.2.9</ecNumber>
    </recommendedName>
</protein>
<evidence type="ECO:0000256" key="2">
    <source>
        <dbReference type="ARBA" id="ARBA00023235"/>
    </source>
</evidence>
<keyword evidence="1" id="KW-0479">Metal-binding</keyword>
<dbReference type="NCBIfam" id="TIGR02320">
    <property type="entry name" value="PEP_mutase"/>
    <property type="match status" value="1"/>
</dbReference>
<sequence>MNALPMLHGATPGTRRTALKTILQEKKGLRIMEAHSPLSALLVEKAEYKNDSSDKIEFDGFWSSSLTDSTLRCKPDIELIDISSRFSRISDIFDVTTKPMIFDGDTGGKVEHLPYHIAQAENLGISAFIIEDKTGLKKNSLFGNEVSQTQASIEEFSEKIAIAKQAQITPEFMLIARIESLILEAGMDDAINRALTYVDSGADSIMIHSRKKDAGEILKFAKIFRAHYRDVPLVCVPTSFNEVHFDHLIDGGFNIVIYANHLLRASYPAMQYVADQILKYGRTLEIENKCLPINKVLDLIPGTR</sequence>
<comment type="similarity">
    <text evidence="4">Belongs to the isocitrate lyase/PEP mutase superfamily. PEP mutase family.</text>
</comment>
<evidence type="ECO:0000256" key="1">
    <source>
        <dbReference type="ARBA" id="ARBA00022723"/>
    </source>
</evidence>
<dbReference type="PANTHER" id="PTHR42905:SF7">
    <property type="entry name" value="PHOSPHOENOLPYRUVATE PHOSPHOMUTASE"/>
    <property type="match status" value="1"/>
</dbReference>
<gene>
    <name evidence="5" type="primary">aepX</name>
    <name evidence="5" type="ORF">MAY91_00935</name>
</gene>